<reference evidence="2 3" key="1">
    <citation type="journal article" date="2020" name="mSystems">
        <title>Defining Genomic and Predicted Metabolic Features of the Acetobacterium Genus.</title>
        <authorList>
            <person name="Ross D.E."/>
            <person name="Marshall C.W."/>
            <person name="Gulliver D."/>
            <person name="May H.D."/>
            <person name="Norman R.S."/>
        </authorList>
    </citation>
    <scope>NUCLEOTIDE SEQUENCE [LARGE SCALE GENOMIC DNA]</scope>
    <source>
        <strain evidence="2 3">DSM 9173</strain>
    </source>
</reference>
<protein>
    <recommendedName>
        <fullName evidence="1">GyrI-like small molecule binding domain-containing protein</fullName>
    </recommendedName>
</protein>
<evidence type="ECO:0000313" key="3">
    <source>
        <dbReference type="Proteomes" id="UP000653358"/>
    </source>
</evidence>
<dbReference type="InterPro" id="IPR029442">
    <property type="entry name" value="GyrI-like"/>
</dbReference>
<dbReference type="InterPro" id="IPR011256">
    <property type="entry name" value="Reg_factor_effector_dom_sf"/>
</dbReference>
<dbReference type="Pfam" id="PF06445">
    <property type="entry name" value="GyrI-like"/>
    <property type="match status" value="1"/>
</dbReference>
<dbReference type="InterPro" id="IPR008319">
    <property type="entry name" value="GyrI-like_CCH_Lin2189-like"/>
</dbReference>
<keyword evidence="3" id="KW-1185">Reference proteome</keyword>
<accession>A0ABR6WIM3</accession>
<dbReference type="Gene3D" id="3.20.80.10">
    <property type="entry name" value="Regulatory factor, effector binding domain"/>
    <property type="match status" value="1"/>
</dbReference>
<comment type="caution">
    <text evidence="2">The sequence shown here is derived from an EMBL/GenBank/DDBJ whole genome shotgun (WGS) entry which is preliminary data.</text>
</comment>
<name>A0ABR6WIM3_9FIRM</name>
<dbReference type="SUPFAM" id="SSF55136">
    <property type="entry name" value="Probable bacterial effector-binding domain"/>
    <property type="match status" value="1"/>
</dbReference>
<feature type="domain" description="GyrI-like small molecule binding" evidence="1">
    <location>
        <begin position="18"/>
        <end position="198"/>
    </location>
</feature>
<dbReference type="RefSeq" id="WP_148603290.1">
    <property type="nucleotide sequence ID" value="NZ_RXYB01000007.1"/>
</dbReference>
<dbReference type="EMBL" id="WJBB01000004">
    <property type="protein sequence ID" value="MBC3796338.1"/>
    <property type="molecule type" value="Genomic_DNA"/>
</dbReference>
<dbReference type="PIRSF" id="PIRSF031644">
    <property type="entry name" value="UCP031644"/>
    <property type="match status" value="1"/>
</dbReference>
<dbReference type="Proteomes" id="UP000653358">
    <property type="component" value="Unassembled WGS sequence"/>
</dbReference>
<evidence type="ECO:0000259" key="1">
    <source>
        <dbReference type="Pfam" id="PF06445"/>
    </source>
</evidence>
<proteinExistence type="predicted"/>
<evidence type="ECO:0000313" key="2">
    <source>
        <dbReference type="EMBL" id="MBC3796338.1"/>
    </source>
</evidence>
<sequence length="208" mass="23897">MKHEWKKQEKSIYLPKAEPEVIDVPGFSFYVIEGKGNPNDEEFATAIGVLYALSYGVKMLPKKGTIPDGYFDYSIYPLEGIWDLSDEAKKTNVFNKDELVYQIMIRQPDFVTQDLAAEIINQVKKKKQHPLLDKVRFKIIEDGLSVQILHKGSYDDEPASFGKMAEFCKEKGLVRAQLTHREIYITDARKTDKEKLKTVLRYSVKAGK</sequence>
<gene>
    <name evidence="2" type="ORF">GH807_04640</name>
</gene>
<organism evidence="2 3">
    <name type="scientific">Acetobacterium tundrae</name>
    <dbReference type="NCBI Taxonomy" id="132932"/>
    <lineage>
        <taxon>Bacteria</taxon>
        <taxon>Bacillati</taxon>
        <taxon>Bacillota</taxon>
        <taxon>Clostridia</taxon>
        <taxon>Eubacteriales</taxon>
        <taxon>Eubacteriaceae</taxon>
        <taxon>Acetobacterium</taxon>
    </lineage>
</organism>